<evidence type="ECO:0000313" key="2">
    <source>
        <dbReference type="Proteomes" id="UP001060215"/>
    </source>
</evidence>
<keyword evidence="1" id="KW-0862">Zinc</keyword>
<reference evidence="1 2" key="1">
    <citation type="journal article" date="2022" name="Plant J.">
        <title>Chromosome-level genome of Camellia lanceoleosa provides a valuable resource for understanding genome evolution and self-incompatibility.</title>
        <authorList>
            <person name="Gong W."/>
            <person name="Xiao S."/>
            <person name="Wang L."/>
            <person name="Liao Z."/>
            <person name="Chang Y."/>
            <person name="Mo W."/>
            <person name="Hu G."/>
            <person name="Li W."/>
            <person name="Zhao G."/>
            <person name="Zhu H."/>
            <person name="Hu X."/>
            <person name="Ji K."/>
            <person name="Xiang X."/>
            <person name="Song Q."/>
            <person name="Yuan D."/>
            <person name="Jin S."/>
            <person name="Zhang L."/>
        </authorList>
    </citation>
    <scope>NUCLEOTIDE SEQUENCE [LARGE SCALE GENOMIC DNA]</scope>
    <source>
        <strain evidence="1">SQ_2022a</strain>
    </source>
</reference>
<comment type="caution">
    <text evidence="1">The sequence shown here is derived from an EMBL/GenBank/DDBJ whole genome shotgun (WGS) entry which is preliminary data.</text>
</comment>
<organism evidence="1 2">
    <name type="scientific">Camellia lanceoleosa</name>
    <dbReference type="NCBI Taxonomy" id="1840588"/>
    <lineage>
        <taxon>Eukaryota</taxon>
        <taxon>Viridiplantae</taxon>
        <taxon>Streptophyta</taxon>
        <taxon>Embryophyta</taxon>
        <taxon>Tracheophyta</taxon>
        <taxon>Spermatophyta</taxon>
        <taxon>Magnoliopsida</taxon>
        <taxon>eudicotyledons</taxon>
        <taxon>Gunneridae</taxon>
        <taxon>Pentapetalae</taxon>
        <taxon>asterids</taxon>
        <taxon>Ericales</taxon>
        <taxon>Theaceae</taxon>
        <taxon>Camellia</taxon>
    </lineage>
</organism>
<keyword evidence="1" id="KW-0238">DNA-binding</keyword>
<dbReference type="Proteomes" id="UP001060215">
    <property type="component" value="Chromosome 12"/>
</dbReference>
<name>A0ACC0FYW0_9ERIC</name>
<accession>A0ACC0FYW0</accession>
<sequence length="315" mass="34781">MDLTITSITTNTHTPDSENETPSAPTAPTNNKTISFTNGALKKHSQNNHHKRRRSPPPVVVVKYKECLKNHAASLGGHAVDGCGEFMPSPTTTTTDNNPTDPPTSLKCAACGCHRNFHRREDDYPTTTTTHFLDFYRPHHHPLLPPPPTPCRSSPPSSTTSPPPPPPLPQPSYFSSAPHMLLALSSAAPEDQFMVTPATPTAAKAENPNGRKRFRTKFSQQQKEKMFSFSDKLGWKMQKCDESLVEEFCNEVGVGKGVLKVWMHNNKHSFAKRDFNSTTINNNNNNNNNNNHHHHNESNNGVHLHVSTNGSSSSA</sequence>
<gene>
    <name evidence="1" type="ORF">LOK49_LG11G01155</name>
</gene>
<keyword evidence="2" id="KW-1185">Reference proteome</keyword>
<dbReference type="EMBL" id="CM045769">
    <property type="protein sequence ID" value="KAI7993986.1"/>
    <property type="molecule type" value="Genomic_DNA"/>
</dbReference>
<proteinExistence type="predicted"/>
<keyword evidence="1" id="KW-0371">Homeobox</keyword>
<keyword evidence="1" id="KW-0479">Metal-binding</keyword>
<protein>
    <submittedName>
        <fullName evidence="1">Zinc-finger homeodomain protein 11</fullName>
    </submittedName>
</protein>
<keyword evidence="1" id="KW-0863">Zinc-finger</keyword>
<evidence type="ECO:0000313" key="1">
    <source>
        <dbReference type="EMBL" id="KAI7993986.1"/>
    </source>
</evidence>